<feature type="transmembrane region" description="Helical" evidence="18">
    <location>
        <begin position="145"/>
        <end position="162"/>
    </location>
</feature>
<keyword evidence="15 18" id="KW-0496">Mitochondrion</keyword>
<evidence type="ECO:0000256" key="12">
    <source>
        <dbReference type="ARBA" id="ARBA00022989"/>
    </source>
</evidence>
<keyword evidence="8 18" id="KW-0812">Transmembrane</keyword>
<gene>
    <name evidence="20" type="primary">ND2</name>
</gene>
<comment type="function">
    <text evidence="1">Core subunit of the mitochondrial membrane respiratory chain NADH dehydrogenase (Complex I) that is believed to belong to the minimal assembly required for catalysis. Complex I functions in the transfer of electrons from NADH to the respiratory chain. The immediate electron acceptor for the enzyme is believed to be ubiquinone.</text>
</comment>
<keyword evidence="6" id="KW-0813">Transport</keyword>
<dbReference type="AlphaFoldDB" id="L7N6K3"/>
<dbReference type="InterPro" id="IPR050175">
    <property type="entry name" value="Complex_I_Subunit_2"/>
</dbReference>
<comment type="subcellular location">
    <subcellularLocation>
        <location evidence="2 18">Mitochondrion inner membrane</location>
        <topology evidence="2 18">Multi-pass membrane protein</topology>
    </subcellularLocation>
</comment>
<dbReference type="InterPro" id="IPR001750">
    <property type="entry name" value="ND/Mrp_TM"/>
</dbReference>
<evidence type="ECO:0000313" key="20">
    <source>
        <dbReference type="EMBL" id="ACV96700.1"/>
    </source>
</evidence>
<comment type="catalytic activity">
    <reaction evidence="17 18">
        <text>a ubiquinone + NADH + 5 H(+)(in) = a ubiquinol + NAD(+) + 4 H(+)(out)</text>
        <dbReference type="Rhea" id="RHEA:29091"/>
        <dbReference type="Rhea" id="RHEA-COMP:9565"/>
        <dbReference type="Rhea" id="RHEA-COMP:9566"/>
        <dbReference type="ChEBI" id="CHEBI:15378"/>
        <dbReference type="ChEBI" id="CHEBI:16389"/>
        <dbReference type="ChEBI" id="CHEBI:17976"/>
        <dbReference type="ChEBI" id="CHEBI:57540"/>
        <dbReference type="ChEBI" id="CHEBI:57945"/>
        <dbReference type="EC" id="7.1.1.2"/>
    </reaction>
</comment>
<feature type="transmembrane region" description="Helical" evidence="18">
    <location>
        <begin position="193"/>
        <end position="213"/>
    </location>
</feature>
<dbReference type="GO" id="GO:0006120">
    <property type="term" value="P:mitochondrial electron transport, NADH to ubiquinone"/>
    <property type="evidence" value="ECO:0007669"/>
    <property type="project" value="InterPro"/>
</dbReference>
<geneLocation type="mitochondrion" evidence="20"/>
<accession>L7N6K3</accession>
<dbReference type="GO" id="GO:0008137">
    <property type="term" value="F:NADH dehydrogenase (ubiquinone) activity"/>
    <property type="evidence" value="ECO:0007669"/>
    <property type="project" value="UniProtKB-EC"/>
</dbReference>
<dbReference type="GeneID" id="14656946"/>
<sequence length="330" mass="37812">MKLNSSYILFLLVLVSSLVLISGSTSWLGIWVGLEMNFLSFLPLLTSSENFSKSSSSLKYFMVQSLGTILLLISIILILWSSPKTMELQNLSLTMSLLLKLGSSPFHLWTPSIMENLSWFSCFIMLTMQKLGPLIALSNLMKMKLMIWIILMNLMVGTLGSLNQNSLRKLMGYSSITHTGWILTGMIEGINCWMFYFIIYSILNLTLILTFYFMNVSFINQWTSIFMKPSQKLWMISCFLSMSGFPPMIGFYPKWLILENTMITNSHLITSILILSSLISLFIYLRISFSLLLIYSSSMKMNMWKSYPMNNLISIGWVQVILMIVLPVMM</sequence>
<evidence type="ECO:0000256" key="17">
    <source>
        <dbReference type="ARBA" id="ARBA00049551"/>
    </source>
</evidence>
<evidence type="ECO:0000256" key="7">
    <source>
        <dbReference type="ARBA" id="ARBA00022660"/>
    </source>
</evidence>
<feature type="transmembrane region" description="Helical" evidence="18">
    <location>
        <begin position="307"/>
        <end position="329"/>
    </location>
</feature>
<evidence type="ECO:0000256" key="14">
    <source>
        <dbReference type="ARBA" id="ARBA00023075"/>
    </source>
</evidence>
<dbReference type="InterPro" id="IPR003917">
    <property type="entry name" value="NADH_UbQ_OxRdtase_chain2"/>
</dbReference>
<keyword evidence="12 18" id="KW-1133">Transmembrane helix</keyword>
<protein>
    <recommendedName>
        <fullName evidence="5 18">NADH-ubiquinone oxidoreductase chain 2</fullName>
        <ecNumber evidence="4 18">7.1.1.2</ecNumber>
    </recommendedName>
</protein>
<evidence type="ECO:0000256" key="10">
    <source>
        <dbReference type="ARBA" id="ARBA00022967"/>
    </source>
</evidence>
<reference evidence="20" key="1">
    <citation type="journal article" date="2013" name="Syst. Entomol.">
        <title>Phylogenomics of Hemiptera (Insecta: Paraneoptera) based on mitochondrial genomes.</title>
        <authorList>
            <person name="Cui Y."/>
            <person name="Xie G."/>
            <person name="Hua J."/>
            <person name="Dang K."/>
            <person name="Zhou J."/>
            <person name="Liu X."/>
            <person name="Wang G."/>
            <person name="Yu X."/>
            <person name="Bu W."/>
        </authorList>
    </citation>
    <scope>NUCLEOTIDE SEQUENCE</scope>
</reference>
<keyword evidence="16 18" id="KW-0472">Membrane</keyword>
<keyword evidence="10 18" id="KW-1278">Translocase</keyword>
<evidence type="ECO:0000256" key="5">
    <source>
        <dbReference type="ARBA" id="ARBA00021008"/>
    </source>
</evidence>
<dbReference type="PRINTS" id="PR01436">
    <property type="entry name" value="NADHDHGNASE2"/>
</dbReference>
<evidence type="ECO:0000259" key="19">
    <source>
        <dbReference type="Pfam" id="PF00361"/>
    </source>
</evidence>
<organism evidence="20">
    <name type="scientific">Hackeriella veitchi</name>
    <dbReference type="NCBI Taxonomy" id="60873"/>
    <lineage>
        <taxon>Eukaryota</taxon>
        <taxon>Metazoa</taxon>
        <taxon>Ecdysozoa</taxon>
        <taxon>Arthropoda</taxon>
        <taxon>Hexapoda</taxon>
        <taxon>Insecta</taxon>
        <taxon>Pterygota</taxon>
        <taxon>Neoptera</taxon>
        <taxon>Paraneoptera</taxon>
        <taxon>Hemiptera</taxon>
        <taxon>Coleorrhyncha</taxon>
        <taxon>Peloridiidae</taxon>
        <taxon>Hackeriella</taxon>
    </lineage>
</organism>
<keyword evidence="13 18" id="KW-0520">NAD</keyword>
<keyword evidence="14 18" id="KW-0830">Ubiquinone</keyword>
<keyword evidence="7 18" id="KW-0679">Respiratory chain</keyword>
<feature type="transmembrane region" description="Helical" evidence="18">
    <location>
        <begin position="60"/>
        <end position="79"/>
    </location>
</feature>
<evidence type="ECO:0000256" key="11">
    <source>
        <dbReference type="ARBA" id="ARBA00022982"/>
    </source>
</evidence>
<name>L7N6K3_9HEMI</name>
<comment type="function">
    <text evidence="18">Core subunit of the mitochondrial membrane respiratory chain NADH dehydrogenase (Complex I) which catalyzes electron transfer from NADH through the respiratory chain, using ubiquinone as an electron acceptor. Essential for the catalytic activity and assembly of complex I.</text>
</comment>
<evidence type="ECO:0000256" key="13">
    <source>
        <dbReference type="ARBA" id="ARBA00023027"/>
    </source>
</evidence>
<dbReference type="RefSeq" id="YP_007474188.1">
    <property type="nucleotide sequence ID" value="NC_020309.1"/>
</dbReference>
<evidence type="ECO:0000256" key="6">
    <source>
        <dbReference type="ARBA" id="ARBA00022448"/>
    </source>
</evidence>
<evidence type="ECO:0000256" key="18">
    <source>
        <dbReference type="RuleBase" id="RU003403"/>
    </source>
</evidence>
<dbReference type="PANTHER" id="PTHR46552:SF1">
    <property type="entry name" value="NADH-UBIQUINONE OXIDOREDUCTASE CHAIN 2"/>
    <property type="match status" value="1"/>
</dbReference>
<comment type="similarity">
    <text evidence="3 18">Belongs to the complex I subunit 2 family.</text>
</comment>
<feature type="domain" description="NADH:quinone oxidoreductase/Mrp antiporter transmembrane" evidence="19">
    <location>
        <begin position="24"/>
        <end position="279"/>
    </location>
</feature>
<dbReference type="CTD" id="4536"/>
<dbReference type="GO" id="GO:0005743">
    <property type="term" value="C:mitochondrial inner membrane"/>
    <property type="evidence" value="ECO:0007669"/>
    <property type="project" value="UniProtKB-SubCell"/>
</dbReference>
<evidence type="ECO:0000256" key="8">
    <source>
        <dbReference type="ARBA" id="ARBA00022692"/>
    </source>
</evidence>
<keyword evidence="11 18" id="KW-0249">Electron transport</keyword>
<evidence type="ECO:0000256" key="15">
    <source>
        <dbReference type="ARBA" id="ARBA00023128"/>
    </source>
</evidence>
<evidence type="ECO:0000256" key="16">
    <source>
        <dbReference type="ARBA" id="ARBA00023136"/>
    </source>
</evidence>
<evidence type="ECO:0000256" key="2">
    <source>
        <dbReference type="ARBA" id="ARBA00004448"/>
    </source>
</evidence>
<dbReference type="Pfam" id="PF00361">
    <property type="entry name" value="Proton_antipo_M"/>
    <property type="match status" value="1"/>
</dbReference>
<feature type="transmembrane region" description="Helical" evidence="18">
    <location>
        <begin position="7"/>
        <end position="34"/>
    </location>
</feature>
<feature type="transmembrane region" description="Helical" evidence="18">
    <location>
        <begin position="233"/>
        <end position="252"/>
    </location>
</feature>
<proteinExistence type="inferred from homology"/>
<keyword evidence="9 18" id="KW-0999">Mitochondrion inner membrane</keyword>
<dbReference type="EC" id="7.1.1.2" evidence="4 18"/>
<dbReference type="EMBL" id="GQ884145">
    <property type="protein sequence ID" value="ACV96700.1"/>
    <property type="molecule type" value="Genomic_DNA"/>
</dbReference>
<evidence type="ECO:0000256" key="3">
    <source>
        <dbReference type="ARBA" id="ARBA00007012"/>
    </source>
</evidence>
<evidence type="ECO:0000256" key="9">
    <source>
        <dbReference type="ARBA" id="ARBA00022792"/>
    </source>
</evidence>
<evidence type="ECO:0000256" key="1">
    <source>
        <dbReference type="ARBA" id="ARBA00003257"/>
    </source>
</evidence>
<feature type="transmembrane region" description="Helical" evidence="18">
    <location>
        <begin position="272"/>
        <end position="295"/>
    </location>
</feature>
<evidence type="ECO:0000256" key="4">
    <source>
        <dbReference type="ARBA" id="ARBA00012944"/>
    </source>
</evidence>
<dbReference type="PANTHER" id="PTHR46552">
    <property type="entry name" value="NADH-UBIQUINONE OXIDOREDUCTASE CHAIN 2"/>
    <property type="match status" value="1"/>
</dbReference>